<keyword evidence="2" id="KW-1185">Reference proteome</keyword>
<name>A0ABR8QX52_9CAUL</name>
<organism evidence="1 2">
    <name type="scientific">Brevundimonas guildfordensis</name>
    <dbReference type="NCBI Taxonomy" id="2762241"/>
    <lineage>
        <taxon>Bacteria</taxon>
        <taxon>Pseudomonadati</taxon>
        <taxon>Pseudomonadota</taxon>
        <taxon>Alphaproteobacteria</taxon>
        <taxon>Caulobacterales</taxon>
        <taxon>Caulobacteraceae</taxon>
        <taxon>Brevundimonas</taxon>
    </lineage>
</organism>
<accession>A0ABR8QX52</accession>
<evidence type="ECO:0000313" key="1">
    <source>
        <dbReference type="EMBL" id="MBD7940115.1"/>
    </source>
</evidence>
<dbReference type="Proteomes" id="UP000638918">
    <property type="component" value="Unassembled WGS sequence"/>
</dbReference>
<sequence length="326" mass="36379">MDDLDILIARLTAEFEDTLHLIFKKISEEIDIDQLAHAIAAHDEVRIAAILSFDEGLHQGIDSDLNNGLLYALIGGIAFAMKGFAQRHRSRVNPNGEVEQLMAELRRNVVEPLARRAYEATTQTISRMQRLNFNAHEIARSAVAALSLAPDQAKSIVYMRKAVREALQAASALPEGELPPQAAKTILDRVQSHLNAAQHAALRKAFSGPLDETTVQKLLLRHTRALASYRQSVIARQEATRAVHLGEYLAFRQGKANRSIPRDARRFWRTREDERVRHTHHLVPAMNADGVDVGEPFQTPLGPALYPPLEINCRCRVDVRRPNAGA</sequence>
<reference evidence="1 2" key="1">
    <citation type="submission" date="2020-08" db="EMBL/GenBank/DDBJ databases">
        <title>A Genomic Blueprint of the Chicken Gut Microbiome.</title>
        <authorList>
            <person name="Gilroy R."/>
            <person name="Ravi A."/>
            <person name="Getino M."/>
            <person name="Pursley I."/>
            <person name="Horton D.L."/>
            <person name="Alikhan N.-F."/>
            <person name="Baker D."/>
            <person name="Gharbi K."/>
            <person name="Hall N."/>
            <person name="Watson M."/>
            <person name="Adriaenssens E.M."/>
            <person name="Foster-Nyarko E."/>
            <person name="Jarju S."/>
            <person name="Secka A."/>
            <person name="Antonio M."/>
            <person name="Oren A."/>
            <person name="Chaudhuri R."/>
            <person name="La Ragione R.M."/>
            <person name="Hildebrand F."/>
            <person name="Pallen M.J."/>
        </authorList>
    </citation>
    <scope>NUCLEOTIDE SEQUENCE [LARGE SCALE GENOMIC DNA]</scope>
    <source>
        <strain evidence="1 2">Sa3CVA3</strain>
    </source>
</reference>
<evidence type="ECO:0000313" key="2">
    <source>
        <dbReference type="Proteomes" id="UP000638918"/>
    </source>
</evidence>
<protein>
    <recommendedName>
        <fullName evidence="3">Phage head morphogenesis domain-containing protein</fullName>
    </recommendedName>
</protein>
<dbReference type="RefSeq" id="WP_191742576.1">
    <property type="nucleotide sequence ID" value="NZ_JACSQU010000001.1"/>
</dbReference>
<comment type="caution">
    <text evidence="1">The sequence shown here is derived from an EMBL/GenBank/DDBJ whole genome shotgun (WGS) entry which is preliminary data.</text>
</comment>
<evidence type="ECO:0008006" key="3">
    <source>
        <dbReference type="Google" id="ProtNLM"/>
    </source>
</evidence>
<gene>
    <name evidence="1" type="ORF">H9656_01810</name>
</gene>
<proteinExistence type="predicted"/>
<dbReference type="EMBL" id="JACSQU010000001">
    <property type="protein sequence ID" value="MBD7940115.1"/>
    <property type="molecule type" value="Genomic_DNA"/>
</dbReference>